<keyword evidence="3" id="KW-1185">Reference proteome</keyword>
<protein>
    <submittedName>
        <fullName evidence="2">Uncharacterized protein</fullName>
    </submittedName>
</protein>
<dbReference type="OrthoDB" id="1825624at2"/>
<dbReference type="KEGG" id="dori:FH5T_01295"/>
<dbReference type="EMBL" id="FOHT01000006">
    <property type="protein sequence ID" value="SET12606.1"/>
    <property type="molecule type" value="Genomic_DNA"/>
</dbReference>
<sequence length="414" mass="48401">MAQIGWIDFSKAHHNKVMLVMDMFKEQGVIDELGLGTIRDALSDLLFPGTSTIQTRAKYFLLIPWIIQDIEKKGRLDRFQSELEQSEIHFVKTLKKNSPTKSRIIGETLLNSNPKRKPSSIYWNGLRIYDILRFHGSLSDYIKNQKYYFQKEQKTKNQLADATGNVPGDDKDANHLYQHKLWASVPRPPKDWKENLSIELSNDEAKFLNESIVRSNSQTLFAFALTDCLEDAKDFSGIDDFLSVPNLPDDLQKIIKVAIDFNSIMQGALIRYNLLIQSNRENGNTNQLQLVWENYWDEMQRFNWNDWQTKVLWGYCPYIKQSTRRFVEQWIEFVKADYYNQTEADLMLKNRELRLKGLRRARLSDKAIAQKQENNTGISIYQDGSVSYLTYRWNTVKTYLNDIYNGIANNVTTQ</sequence>
<dbReference type="Pfam" id="PF19888">
    <property type="entry name" value="DUF6361"/>
    <property type="match status" value="2"/>
</dbReference>
<accession>X5DEX0</accession>
<dbReference type="EMBL" id="CP007451">
    <property type="protein sequence ID" value="AHW61448.1"/>
    <property type="molecule type" value="Genomic_DNA"/>
</dbReference>
<dbReference type="eggNOG" id="ENOG502ZB6I">
    <property type="taxonomic scope" value="Bacteria"/>
</dbReference>
<dbReference type="InterPro" id="IPR045941">
    <property type="entry name" value="DUF6361"/>
</dbReference>
<evidence type="ECO:0000313" key="2">
    <source>
        <dbReference type="EMBL" id="SET12606.1"/>
    </source>
</evidence>
<reference evidence="1 3" key="1">
    <citation type="submission" date="2014-03" db="EMBL/GenBank/DDBJ databases">
        <title>Complete genome sequence of a deeply braunched marine Bacteroidia bacterium Draconibacterium orientale type strain FH5T.</title>
        <authorList>
            <person name="Li X."/>
            <person name="Wang X."/>
            <person name="Xie Z."/>
            <person name="Du Z."/>
            <person name="Chen G."/>
        </authorList>
    </citation>
    <scope>NUCLEOTIDE SEQUENCE [LARGE SCALE GENOMIC DNA]</scope>
    <source>
        <strain evidence="1 3">FH5</strain>
    </source>
</reference>
<dbReference type="RefSeq" id="WP_038554546.1">
    <property type="nucleotide sequence ID" value="NZ_FOHT01000006.1"/>
</dbReference>
<evidence type="ECO:0000313" key="1">
    <source>
        <dbReference type="EMBL" id="AHW61448.1"/>
    </source>
</evidence>
<dbReference type="Proteomes" id="UP000023772">
    <property type="component" value="Chromosome"/>
</dbReference>
<reference evidence="2 4" key="2">
    <citation type="submission" date="2016-10" db="EMBL/GenBank/DDBJ databases">
        <authorList>
            <person name="de Groot N.N."/>
        </authorList>
    </citation>
    <scope>NUCLEOTIDE SEQUENCE [LARGE SCALE GENOMIC DNA]</scope>
    <source>
        <strain evidence="2 4">DSM 25947</strain>
    </source>
</reference>
<dbReference type="Proteomes" id="UP000181981">
    <property type="component" value="Unassembled WGS sequence"/>
</dbReference>
<evidence type="ECO:0000313" key="3">
    <source>
        <dbReference type="Proteomes" id="UP000023772"/>
    </source>
</evidence>
<evidence type="ECO:0000313" key="4">
    <source>
        <dbReference type="Proteomes" id="UP000181981"/>
    </source>
</evidence>
<proteinExistence type="predicted"/>
<name>X5DEX0_9BACT</name>
<organism evidence="2 4">
    <name type="scientific">Draconibacterium orientale</name>
    <dbReference type="NCBI Taxonomy" id="1168034"/>
    <lineage>
        <taxon>Bacteria</taxon>
        <taxon>Pseudomonadati</taxon>
        <taxon>Bacteroidota</taxon>
        <taxon>Bacteroidia</taxon>
        <taxon>Marinilabiliales</taxon>
        <taxon>Prolixibacteraceae</taxon>
        <taxon>Draconibacterium</taxon>
    </lineage>
</organism>
<dbReference type="AlphaFoldDB" id="X5DEX0"/>
<dbReference type="STRING" id="1168034.FH5T_01295"/>
<gene>
    <name evidence="1" type="ORF">FH5T_01295</name>
    <name evidence="2" type="ORF">SAMN05444285_10698</name>
</gene>
<dbReference type="HOGENOM" id="CLU_703606_0_0_10"/>